<dbReference type="InterPro" id="IPR013087">
    <property type="entry name" value="Znf_C2H2_type"/>
</dbReference>
<evidence type="ECO:0000256" key="10">
    <source>
        <dbReference type="ARBA" id="ARBA00022843"/>
    </source>
</evidence>
<feature type="domain" description="C2H2-type" evidence="18">
    <location>
        <begin position="1682"/>
        <end position="1710"/>
    </location>
</feature>
<comment type="caution">
    <text evidence="19">The sequence shown here is derived from an EMBL/GenBank/DDBJ whole genome shotgun (WGS) entry which is preliminary data.</text>
</comment>
<feature type="region of interest" description="Disordered" evidence="17">
    <location>
        <begin position="1235"/>
        <end position="1271"/>
    </location>
</feature>
<feature type="region of interest" description="Disordered" evidence="17">
    <location>
        <begin position="171"/>
        <end position="254"/>
    </location>
</feature>
<dbReference type="FunFam" id="3.30.160.60:FF:001062">
    <property type="entry name" value="Zinc finger protein 142"/>
    <property type="match status" value="1"/>
</dbReference>
<evidence type="ECO:0000313" key="19">
    <source>
        <dbReference type="EMBL" id="NWQ99148.1"/>
    </source>
</evidence>
<feature type="domain" description="C2H2-type" evidence="18">
    <location>
        <begin position="1310"/>
        <end position="1340"/>
    </location>
</feature>
<feature type="compositionally biased region" description="Acidic residues" evidence="17">
    <location>
        <begin position="217"/>
        <end position="237"/>
    </location>
</feature>
<feature type="region of interest" description="Disordered" evidence="17">
    <location>
        <begin position="1790"/>
        <end position="1843"/>
    </location>
</feature>
<dbReference type="FunFam" id="3.30.160.60:FF:003444">
    <property type="entry name" value="Zinc finger protein 142"/>
    <property type="match status" value="1"/>
</dbReference>
<feature type="domain" description="C2H2-type" evidence="18">
    <location>
        <begin position="1399"/>
        <end position="1427"/>
    </location>
</feature>
<dbReference type="FunFam" id="3.30.160.60:FF:000614">
    <property type="entry name" value="Zinc finger protein 142"/>
    <property type="match status" value="1"/>
</dbReference>
<feature type="domain" description="C2H2-type" evidence="18">
    <location>
        <begin position="275"/>
        <end position="302"/>
    </location>
</feature>
<feature type="domain" description="C2H2-type" evidence="18">
    <location>
        <begin position="365"/>
        <end position="392"/>
    </location>
</feature>
<feature type="compositionally biased region" description="Polar residues" evidence="17">
    <location>
        <begin position="174"/>
        <end position="191"/>
    </location>
</feature>
<dbReference type="Pfam" id="PF00096">
    <property type="entry name" value="zf-C2H2"/>
    <property type="match status" value="4"/>
</dbReference>
<dbReference type="PROSITE" id="PS00028">
    <property type="entry name" value="ZINC_FINGER_C2H2_1"/>
    <property type="match status" value="18"/>
</dbReference>
<feature type="domain" description="C2H2-type" evidence="18">
    <location>
        <begin position="1711"/>
        <end position="1738"/>
    </location>
</feature>
<evidence type="ECO:0000256" key="13">
    <source>
        <dbReference type="ARBA" id="ARBA00023163"/>
    </source>
</evidence>
<keyword evidence="11" id="KW-0805">Transcription regulation</keyword>
<gene>
    <name evidence="19" type="primary">Znf142</name>
    <name evidence="19" type="ORF">SINWEB_R09157</name>
</gene>
<organism evidence="19 20">
    <name type="scientific">Sinosuthora webbiana</name>
    <dbReference type="NCBI Taxonomy" id="337173"/>
    <lineage>
        <taxon>Eukaryota</taxon>
        <taxon>Metazoa</taxon>
        <taxon>Chordata</taxon>
        <taxon>Craniata</taxon>
        <taxon>Vertebrata</taxon>
        <taxon>Euteleostomi</taxon>
        <taxon>Archelosauria</taxon>
        <taxon>Archosauria</taxon>
        <taxon>Dinosauria</taxon>
        <taxon>Saurischia</taxon>
        <taxon>Theropoda</taxon>
        <taxon>Coelurosauria</taxon>
        <taxon>Aves</taxon>
        <taxon>Neognathae</taxon>
        <taxon>Neoaves</taxon>
        <taxon>Telluraves</taxon>
        <taxon>Australaves</taxon>
        <taxon>Passeriformes</taxon>
        <taxon>Sylvioidea</taxon>
        <taxon>Sylviidae</taxon>
        <taxon>Sinosuthora</taxon>
    </lineage>
</organism>
<keyword evidence="6" id="KW-0479">Metal-binding</keyword>
<dbReference type="PANTHER" id="PTHR24379">
    <property type="entry name" value="KRAB AND ZINC FINGER DOMAIN-CONTAINING"/>
    <property type="match status" value="1"/>
</dbReference>
<dbReference type="FunFam" id="3.30.160.60:FF:001041">
    <property type="entry name" value="Zinc finger protein 142"/>
    <property type="match status" value="1"/>
</dbReference>
<feature type="domain" description="C2H2-type" evidence="18">
    <location>
        <begin position="1211"/>
        <end position="1242"/>
    </location>
</feature>
<evidence type="ECO:0000259" key="18">
    <source>
        <dbReference type="PROSITE" id="PS50157"/>
    </source>
</evidence>
<evidence type="ECO:0000256" key="2">
    <source>
        <dbReference type="ARBA" id="ARBA00004123"/>
    </source>
</evidence>
<dbReference type="FunFam" id="3.30.160.60:FF:002452">
    <property type="entry name" value="zinc finger protein 142 isoform X4"/>
    <property type="match status" value="1"/>
</dbReference>
<feature type="domain" description="C2H2-type" evidence="18">
    <location>
        <begin position="1512"/>
        <end position="1539"/>
    </location>
</feature>
<dbReference type="FunFam" id="3.30.160.60:FF:002128">
    <property type="entry name" value="Zinc finger protein 142"/>
    <property type="match status" value="1"/>
</dbReference>
<dbReference type="FunFam" id="3.30.160.60:FF:001657">
    <property type="entry name" value="Zinc finger protein 142"/>
    <property type="match status" value="1"/>
</dbReference>
<dbReference type="GO" id="GO:0010468">
    <property type="term" value="P:regulation of gene expression"/>
    <property type="evidence" value="ECO:0007669"/>
    <property type="project" value="UniProtKB-ARBA"/>
</dbReference>
<dbReference type="SUPFAM" id="SSF57667">
    <property type="entry name" value="beta-beta-alpha zinc fingers"/>
    <property type="match status" value="10"/>
</dbReference>
<proteinExistence type="inferred from homology"/>
<comment type="subcellular location">
    <subcellularLocation>
        <location evidence="2">Nucleus</location>
    </subcellularLocation>
</comment>
<dbReference type="FunFam" id="3.30.160.60:FF:000883">
    <property type="entry name" value="Zinc finger protein 142"/>
    <property type="match status" value="1"/>
</dbReference>
<dbReference type="Pfam" id="PF23574">
    <property type="entry name" value="zf-C2H2_ZNF142_18"/>
    <property type="match status" value="1"/>
</dbReference>
<keyword evidence="7" id="KW-0677">Repeat</keyword>
<keyword evidence="12" id="KW-0238">DNA-binding</keyword>
<evidence type="ECO:0000256" key="6">
    <source>
        <dbReference type="ARBA" id="ARBA00022723"/>
    </source>
</evidence>
<evidence type="ECO:0000256" key="9">
    <source>
        <dbReference type="ARBA" id="ARBA00022833"/>
    </source>
</evidence>
<dbReference type="GO" id="GO:0005634">
    <property type="term" value="C:nucleus"/>
    <property type="evidence" value="ECO:0007669"/>
    <property type="project" value="UniProtKB-SubCell"/>
</dbReference>
<feature type="domain" description="C2H2-type" evidence="18">
    <location>
        <begin position="537"/>
        <end position="564"/>
    </location>
</feature>
<dbReference type="InterPro" id="IPR056438">
    <property type="entry name" value="Znf-C2H2_CTCF"/>
</dbReference>
<feature type="domain" description="C2H2-type" evidence="18">
    <location>
        <begin position="1342"/>
        <end position="1370"/>
    </location>
</feature>
<evidence type="ECO:0000256" key="14">
    <source>
        <dbReference type="ARBA" id="ARBA00023242"/>
    </source>
</evidence>
<feature type="domain" description="C2H2-type" evidence="18">
    <location>
        <begin position="1371"/>
        <end position="1395"/>
    </location>
</feature>
<evidence type="ECO:0000256" key="7">
    <source>
        <dbReference type="ARBA" id="ARBA00022737"/>
    </source>
</evidence>
<feature type="domain" description="C2H2-type" evidence="18">
    <location>
        <begin position="150"/>
        <end position="177"/>
    </location>
</feature>
<evidence type="ECO:0000256" key="3">
    <source>
        <dbReference type="ARBA" id="ARBA00006991"/>
    </source>
</evidence>
<comment type="function">
    <text evidence="1">May be involved in transcriptional regulation.</text>
</comment>
<feature type="domain" description="C2H2-type" evidence="18">
    <location>
        <begin position="303"/>
        <end position="330"/>
    </location>
</feature>
<comment type="similarity">
    <text evidence="3">Belongs to the krueppel C2H2-type zinc-finger protein family.</text>
</comment>
<evidence type="ECO:0000256" key="11">
    <source>
        <dbReference type="ARBA" id="ARBA00023015"/>
    </source>
</evidence>
<sequence>MSTAVTVSEGVSREMETLCSELLLPPPGVVGAVGSSGVASTGLAGTPALAASQNLLLAEASMPGEGAQAEGSNVEIFIEAVAGNTHRAPSGALPCPQRGCHFTTEDRKQLRSHLRHLHGASPVACACRACPLLFPSRQAMEQHHRTHFPFHCGHCDFITANAKLFWQHRKGHTTESPSDMPTTGNLPSSEPHSLDQCCILSSGTGDSSLKRQKASAGEEDSDSSGDESPEEDGESLCEAEAKEDGKAAPKKVGVPQAQHFKGDVVEGSEYLYKTHMCPECKRCFKKRTHLVEHLHLHFPDPSLQCPNCHKYFTSKSKLKIHMMRETGEKAHRCPLCHYSSVEKNALNRHMASMHEDISNFYSDVYSCPVCEEKFRLSQALKEHLKTHKAEPKRLSCFHGDCNYCVEDRKEFVRHLKDAHGIKAVECKYHACSLLFGTAEAMEAHRKTHYAFHCQQCDFICSNKHVFRKHKKQGHPGSEQLQCSFCPYATFNPVEFHDHVGKMHANEKIHKCTECAFATAHKRVLIRHMLLHTGEKPHKCELCDFTCRDVSYLSKHMLTHSNDKNFMCTECGYITKWKHYLNVHMRKHTGDLRYQCNQCSYRCHRADQLSSHKLRHQGKSLICEVCGFACKRKYELQKHMQAKHSQNYQVPIFQCQYCTYQTKYKQALLNHENCKHTKQKEFRCALCSYCTFSNTSLFFHKRKIHGYVPGDKDWLENYASKELEISSSEALFGYELGAALHVDASSPLTGKEQWVKEKPSQVESQGEEGYQQVFMVPLLEQDAPPPESSSEAERGIGEGEQRCAVAGTALEDGCVQGNATTDSTELTASEDVTESCTLHLETLSVSSDPLLEKLTGEACVTQPESMEMLSCKEPPVAYEMLGSRDGLGLEDSGNTLEDIPDFEEEVDVQEDKVVKGNHHKVVADTEVRETSQAKLPEAWLSMLKTPEQGHVPVPEDVTASGDNARGGSESVLKALRKQDKEQAETLVLEGRVQMLVVQSKSQVFKCEKCSYITRKEKSMSLHSKASCQSRRAPLVCRECGASFKQQRGLSTHLLKKCPVLLKSNKILKPTNQEAPGPCQPADQPGDNGTETAESEKGGSEESGHAESPWEAELLPDKTQAAGIPLAGAQTSGCHASEKSLLGDSTEVAEEPPQQGGGTESGGDAGASQPGKPSGKYRLEGGKLHCNACSFVCSRVITITSHVEDGCRNLEQFWCSLCPEAFRSRRALKSHCAEKHIVHPKEDGPQRTELPPGDPLSVEKDQPSELPLDAAPPKATLPKRRRFSCPTCPFTCHQERAMKTHKKRGCVTLGEFRCTSCPFTSKVAKALRLHRRLHRKHYSKRPQLQCRQCEFTCKQARCLRQHVRIKHEGVKPHKCRYCEFSTTRRYRLEAHQSLHTGVGRIACGICSQTFGTNSKLRIHRLRVHEKTPTHFCPLCDYGSYLQNDITRHVNSCHHGELNFGCSRCEARFSSETALKQHVLRRHEEKVSYSCPRCDFVCHSEATLKCHVQKQHPHLECSTCKETFATREALEEHKTQHFSHRCELCSFAAKERQQLVQHYMESHEPAAPQDKPLHCPFCDFACQHQLVFDQHMKGHGGTRVYKCSDCEYTTKNRQKITWHIRIHTGEKPYKCHLCKYACADPSRLKYHMRIHKEERKYLCPDCGYKCKWVNQLKYHMTKHTGLKPYCCDECEYCTNRADALRVHKETRHQEARSFICEQCGKAFKTRFLLKTHLKKHSEEKPYVCNACGRAFRWAAGLRHHYLTHTNEHPFFCRYCPYKAKQKFQVIKHIQRHHPEHRAVDPSQGVGKDPSTHTVHLHTVQRESQAKGPSGVQQEGGCPAEKDGTLQ</sequence>
<dbReference type="PROSITE" id="PS50157">
    <property type="entry name" value="ZINC_FINGER_C2H2_2"/>
    <property type="match status" value="22"/>
</dbReference>
<keyword evidence="9" id="KW-0862">Zinc</keyword>
<dbReference type="Proteomes" id="UP000580691">
    <property type="component" value="Unassembled WGS sequence"/>
</dbReference>
<accession>A0A7K4TMF8</accession>
<feature type="compositionally biased region" description="Gly residues" evidence="17">
    <location>
        <begin position="1153"/>
        <end position="1163"/>
    </location>
</feature>
<feature type="non-terminal residue" evidence="19">
    <location>
        <position position="1"/>
    </location>
</feature>
<feature type="domain" description="C2H2-type" evidence="18">
    <location>
        <begin position="1457"/>
        <end position="1485"/>
    </location>
</feature>
<feature type="domain" description="C2H2-type" evidence="18">
    <location>
        <begin position="593"/>
        <end position="620"/>
    </location>
</feature>
<keyword evidence="14" id="KW-0539">Nucleus</keyword>
<dbReference type="FunFam" id="3.30.160.60:FF:000891">
    <property type="entry name" value="Zinc finger protein 142"/>
    <property type="match status" value="1"/>
</dbReference>
<dbReference type="FunFam" id="3.30.160.60:FF:001127">
    <property type="entry name" value="Zinc finger protein 142"/>
    <property type="match status" value="1"/>
</dbReference>
<dbReference type="OrthoDB" id="6077919at2759"/>
<evidence type="ECO:0000256" key="8">
    <source>
        <dbReference type="ARBA" id="ARBA00022771"/>
    </source>
</evidence>
<evidence type="ECO:0000256" key="5">
    <source>
        <dbReference type="ARBA" id="ARBA00022553"/>
    </source>
</evidence>
<reference evidence="19 20" key="1">
    <citation type="submission" date="2019-09" db="EMBL/GenBank/DDBJ databases">
        <title>Bird 10,000 Genomes (B10K) Project - Family phase.</title>
        <authorList>
            <person name="Zhang G."/>
        </authorList>
    </citation>
    <scope>NUCLEOTIDE SEQUENCE [LARGE SCALE GENOMIC DNA]</scope>
    <source>
        <strain evidence="19">B10K-DU-002-08</strain>
        <tissue evidence="19">Muscle</tissue>
    </source>
</reference>
<dbReference type="InterPro" id="IPR036236">
    <property type="entry name" value="Znf_C2H2_sf"/>
</dbReference>
<feature type="domain" description="C2H2-type" evidence="18">
    <location>
        <begin position="652"/>
        <end position="680"/>
    </location>
</feature>
<dbReference type="EMBL" id="VXBN01000214">
    <property type="protein sequence ID" value="NWQ99148.1"/>
    <property type="molecule type" value="Genomic_DNA"/>
</dbReference>
<evidence type="ECO:0000256" key="16">
    <source>
        <dbReference type="PROSITE-ProRule" id="PRU00042"/>
    </source>
</evidence>
<keyword evidence="8 16" id="KW-0863">Zinc-finger</keyword>
<dbReference type="FunFam" id="3.30.160.60:FF:001033">
    <property type="entry name" value="Zinc finger protein 142"/>
    <property type="match status" value="1"/>
</dbReference>
<dbReference type="InterPro" id="IPR057829">
    <property type="entry name" value="Znf_C2H2_ZN142_21/23"/>
</dbReference>
<keyword evidence="20" id="KW-1185">Reference proteome</keyword>
<keyword evidence="10" id="KW-0832">Ubl conjugation</keyword>
<dbReference type="InterPro" id="IPR057828">
    <property type="entry name" value="Znf_C2H2_ZNF142_13th"/>
</dbReference>
<feature type="domain" description="C2H2-type" evidence="18">
    <location>
        <begin position="1654"/>
        <end position="1681"/>
    </location>
</feature>
<feature type="compositionally biased region" description="Basic and acidic residues" evidence="17">
    <location>
        <begin position="1092"/>
        <end position="1103"/>
    </location>
</feature>
<dbReference type="SMART" id="SM00355">
    <property type="entry name" value="ZnF_C2H2"/>
    <property type="match status" value="40"/>
</dbReference>
<dbReference type="Pfam" id="PF23611">
    <property type="entry name" value="zf-C2H2_16"/>
    <property type="match status" value="4"/>
</dbReference>
<feature type="domain" description="C2H2-type" evidence="18">
    <location>
        <begin position="1598"/>
        <end position="1625"/>
    </location>
</feature>
<dbReference type="FunFam" id="3.30.160.60:FF:000994">
    <property type="entry name" value="zinc finger protein 142"/>
    <property type="match status" value="1"/>
</dbReference>
<keyword evidence="5" id="KW-0597">Phosphoprotein</keyword>
<feature type="domain" description="C2H2-type" evidence="18">
    <location>
        <begin position="1739"/>
        <end position="1766"/>
    </location>
</feature>
<evidence type="ECO:0000256" key="4">
    <source>
        <dbReference type="ARBA" id="ARBA00022499"/>
    </source>
</evidence>
<dbReference type="FunFam" id="3.30.160.60:FF:002871">
    <property type="entry name" value="Zinc finger protein 142"/>
    <property type="match status" value="1"/>
</dbReference>
<evidence type="ECO:0000256" key="1">
    <source>
        <dbReference type="ARBA" id="ARBA00003767"/>
    </source>
</evidence>
<evidence type="ECO:0000256" key="17">
    <source>
        <dbReference type="SAM" id="MobiDB-lite"/>
    </source>
</evidence>
<dbReference type="FunFam" id="3.30.160.60:FF:001208">
    <property type="entry name" value="Zinc finger protein 142"/>
    <property type="match status" value="1"/>
</dbReference>
<name>A0A7K4TMF8_9SYLV</name>
<feature type="region of interest" description="Disordered" evidence="17">
    <location>
        <begin position="1133"/>
        <end position="1174"/>
    </location>
</feature>
<keyword evidence="13" id="KW-0804">Transcription</keyword>
<dbReference type="GO" id="GO:0008270">
    <property type="term" value="F:zinc ion binding"/>
    <property type="evidence" value="ECO:0007669"/>
    <property type="project" value="UniProtKB-KW"/>
</dbReference>
<protein>
    <recommendedName>
        <fullName evidence="15">Zinc finger protein 142</fullName>
    </recommendedName>
</protein>
<feature type="compositionally biased region" description="Basic and acidic residues" evidence="17">
    <location>
        <begin position="1235"/>
        <end position="1244"/>
    </location>
</feature>
<dbReference type="FunFam" id="3.30.160.60:FF:000803">
    <property type="entry name" value="zinc finger protein 142"/>
    <property type="match status" value="1"/>
</dbReference>
<evidence type="ECO:0000256" key="12">
    <source>
        <dbReference type="ARBA" id="ARBA00023125"/>
    </source>
</evidence>
<evidence type="ECO:0000256" key="15">
    <source>
        <dbReference type="ARBA" id="ARBA00067482"/>
    </source>
</evidence>
<feature type="domain" description="C2H2-type" evidence="18">
    <location>
        <begin position="509"/>
        <end position="536"/>
    </location>
</feature>
<dbReference type="Pfam" id="PF23612">
    <property type="entry name" value="zf-C2H2_ZN142"/>
    <property type="match status" value="2"/>
</dbReference>
<feature type="domain" description="C2H2-type" evidence="18">
    <location>
        <begin position="565"/>
        <end position="592"/>
    </location>
</feature>
<dbReference type="Gene3D" id="3.30.160.60">
    <property type="entry name" value="Classic Zinc Finger"/>
    <property type="match status" value="18"/>
</dbReference>
<dbReference type="PANTHER" id="PTHR24379:SF121">
    <property type="entry name" value="C2H2-TYPE DOMAIN-CONTAINING PROTEIN"/>
    <property type="match status" value="1"/>
</dbReference>
<feature type="domain" description="C2H2-type" evidence="18">
    <location>
        <begin position="1626"/>
        <end position="1653"/>
    </location>
</feature>
<evidence type="ECO:0000313" key="20">
    <source>
        <dbReference type="Proteomes" id="UP000580691"/>
    </source>
</evidence>
<dbReference type="FunFam" id="3.30.160.60:FF:004680">
    <property type="match status" value="1"/>
</dbReference>
<keyword evidence="4" id="KW-1017">Isopeptide bond</keyword>
<dbReference type="FunFam" id="3.30.160.60:FF:001516">
    <property type="entry name" value="Zinc finger protein 142"/>
    <property type="match status" value="1"/>
</dbReference>
<feature type="region of interest" description="Disordered" evidence="17">
    <location>
        <begin position="1068"/>
        <end position="1107"/>
    </location>
</feature>
<feature type="non-terminal residue" evidence="19">
    <location>
        <position position="1843"/>
    </location>
</feature>
<dbReference type="GO" id="GO:0003677">
    <property type="term" value="F:DNA binding"/>
    <property type="evidence" value="ECO:0007669"/>
    <property type="project" value="UniProtKB-KW"/>
</dbReference>